<keyword evidence="2" id="KW-0805">Transcription regulation</keyword>
<dbReference type="Pfam" id="PF02536">
    <property type="entry name" value="mTERF"/>
    <property type="match status" value="1"/>
</dbReference>
<dbReference type="NCBIfam" id="TIGR01509">
    <property type="entry name" value="HAD-SF-IA-v3"/>
    <property type="match status" value="1"/>
</dbReference>
<dbReference type="Gene3D" id="3.40.50.1000">
    <property type="entry name" value="HAD superfamily/HAD-like"/>
    <property type="match status" value="1"/>
</dbReference>
<organism evidence="5 6">
    <name type="scientific">Chlorella sorokiniana</name>
    <name type="common">Freshwater green alga</name>
    <dbReference type="NCBI Taxonomy" id="3076"/>
    <lineage>
        <taxon>Eukaryota</taxon>
        <taxon>Viridiplantae</taxon>
        <taxon>Chlorophyta</taxon>
        <taxon>core chlorophytes</taxon>
        <taxon>Trebouxiophyceae</taxon>
        <taxon>Chlorellales</taxon>
        <taxon>Chlorellaceae</taxon>
        <taxon>Chlorella clade</taxon>
        <taxon>Chlorella</taxon>
    </lineage>
</organism>
<dbReference type="InterPro" id="IPR010237">
    <property type="entry name" value="Pyr-5-nucltdase"/>
</dbReference>
<dbReference type="STRING" id="3076.A0A2P6TR81"/>
<gene>
    <name evidence="5" type="ORF">C2E21_4827</name>
</gene>
<feature type="region of interest" description="Disordered" evidence="4">
    <location>
        <begin position="192"/>
        <end position="247"/>
    </location>
</feature>
<feature type="compositionally biased region" description="Low complexity" evidence="4">
    <location>
        <begin position="208"/>
        <end position="217"/>
    </location>
</feature>
<name>A0A2P6TR81_CHLSO</name>
<evidence type="ECO:0000256" key="4">
    <source>
        <dbReference type="SAM" id="MobiDB-lite"/>
    </source>
</evidence>
<dbReference type="NCBIfam" id="TIGR01993">
    <property type="entry name" value="Pyr-5-nucltdase"/>
    <property type="match status" value="1"/>
</dbReference>
<keyword evidence="3" id="KW-0809">Transit peptide</keyword>
<feature type="compositionally biased region" description="Basic residues" evidence="4">
    <location>
        <begin position="225"/>
        <end position="243"/>
    </location>
</feature>
<dbReference type="Pfam" id="PF00702">
    <property type="entry name" value="Hydrolase"/>
    <property type="match status" value="1"/>
</dbReference>
<dbReference type="SUPFAM" id="SSF56784">
    <property type="entry name" value="HAD-like"/>
    <property type="match status" value="1"/>
</dbReference>
<dbReference type="PANTHER" id="PTHR12725:SF117">
    <property type="entry name" value="HALOACID DEHALOGENASE-LIKE HYDROLASE"/>
    <property type="match status" value="1"/>
</dbReference>
<dbReference type="SFLD" id="SFLDG01132">
    <property type="entry name" value="C1.5.3:_5'-Nucleotidase_Like"/>
    <property type="match status" value="1"/>
</dbReference>
<dbReference type="Proteomes" id="UP000239899">
    <property type="component" value="Unassembled WGS sequence"/>
</dbReference>
<dbReference type="GO" id="GO:0006353">
    <property type="term" value="P:DNA-templated transcription termination"/>
    <property type="evidence" value="ECO:0007669"/>
    <property type="project" value="UniProtKB-KW"/>
</dbReference>
<dbReference type="InterPro" id="IPR003690">
    <property type="entry name" value="MTERF"/>
</dbReference>
<dbReference type="OrthoDB" id="1065058at2759"/>
<accession>A0A2P6TR81</accession>
<proteinExistence type="inferred from homology"/>
<dbReference type="Gene3D" id="1.10.150.450">
    <property type="match status" value="1"/>
</dbReference>
<dbReference type="InterPro" id="IPR038538">
    <property type="entry name" value="MTERF_sf"/>
</dbReference>
<dbReference type="Gene3D" id="1.25.70.10">
    <property type="entry name" value="Transcription termination factor 3, mitochondrial"/>
    <property type="match status" value="1"/>
</dbReference>
<dbReference type="InterPro" id="IPR023214">
    <property type="entry name" value="HAD_sf"/>
</dbReference>
<dbReference type="SFLD" id="SFLDG01129">
    <property type="entry name" value="C1.5:_HAD__Beta-PGM__Phosphata"/>
    <property type="match status" value="1"/>
</dbReference>
<keyword evidence="2" id="KW-0806">Transcription termination</keyword>
<evidence type="ECO:0000256" key="1">
    <source>
        <dbReference type="ARBA" id="ARBA00007692"/>
    </source>
</evidence>
<dbReference type="InterPro" id="IPR036412">
    <property type="entry name" value="HAD-like_sf"/>
</dbReference>
<feature type="compositionally biased region" description="Basic and acidic residues" evidence="4">
    <location>
        <begin position="198"/>
        <end position="207"/>
    </location>
</feature>
<dbReference type="EMBL" id="LHPG02000008">
    <property type="protein sequence ID" value="PRW56569.1"/>
    <property type="molecule type" value="Genomic_DNA"/>
</dbReference>
<dbReference type="GO" id="GO:0003676">
    <property type="term" value="F:nucleic acid binding"/>
    <property type="evidence" value="ECO:0007669"/>
    <property type="project" value="InterPro"/>
</dbReference>
<evidence type="ECO:0000313" key="6">
    <source>
        <dbReference type="Proteomes" id="UP000239899"/>
    </source>
</evidence>
<sequence>MLVSSLRHHSANEEYVRRYLERSLHMDSFSLEYLHVTRPALFRLSVARDIEPVVSWLRSVGICGEELAELVRHTPAVLSASVDDQLEPLSSLIRAAGGSPKDVLLAYPGLAVVPVAHLKGTRHVLRQLGVADEDISLLLVSLPDLYSQLAEALHRLFQDFGVAAWKLELRHRRQLAGTTYHHMRHWNKPAGAARTAGHHREGGHEEASTGTASSGSGSEDETPRPRRTHLRGVAGRHGHRPSHGHLLSTSLITDSQVYARLKNVCSALETLSLQEESEEDWEAAASQVAHTIQRLSELAEAEASRQGRAAELQALLHQDFTMTITQRPQITAILCDLDDCVYENTAMQHQVAENIRHYMVERLGMPADEVAEKCADLYLNYGTTLAGLVASGHKIDYDDWHAAVHGSLDYEQYLEPDPALRALLHSIPVRKDIFTNADRRHAERCLDLLGIRDCFASILCFEDIMAAAEARGLVHHGCPVVCKPNRQAFDIAMQLVGIRDPSATLWLDDSARNITTGHRMGLYSVLVGRTGVACPSDQQIRHIHDLPTALPWLWAGQQPPVALEEAAAAVPKEAAAAAEVEVAAASSDATAALKAAAAAKGGGRASTEDSDQIEAVFAAA</sequence>
<evidence type="ECO:0000256" key="3">
    <source>
        <dbReference type="ARBA" id="ARBA00022946"/>
    </source>
</evidence>
<comment type="caution">
    <text evidence="5">The sequence shown here is derived from an EMBL/GenBank/DDBJ whole genome shotgun (WGS) entry which is preliminary data.</text>
</comment>
<keyword evidence="2" id="KW-0804">Transcription</keyword>
<protein>
    <submittedName>
        <fullName evidence="5">Suppressor of disruption of TFIIS-like</fullName>
    </submittedName>
</protein>
<evidence type="ECO:0000256" key="2">
    <source>
        <dbReference type="ARBA" id="ARBA00022472"/>
    </source>
</evidence>
<reference evidence="5 6" key="1">
    <citation type="journal article" date="2018" name="Plant J.">
        <title>Genome sequences of Chlorella sorokiniana UTEX 1602 and Micractinium conductrix SAG 241.80: implications to maltose excretion by a green alga.</title>
        <authorList>
            <person name="Arriola M.B."/>
            <person name="Velmurugan N."/>
            <person name="Zhang Y."/>
            <person name="Plunkett M.H."/>
            <person name="Hondzo H."/>
            <person name="Barney B.M."/>
        </authorList>
    </citation>
    <scope>NUCLEOTIDE SEQUENCE [LARGE SCALE GENOMIC DNA]</scope>
    <source>
        <strain evidence="6">UTEX 1602</strain>
    </source>
</reference>
<keyword evidence="6" id="KW-1185">Reference proteome</keyword>
<dbReference type="SFLD" id="SFLDS00003">
    <property type="entry name" value="Haloacid_Dehalogenase"/>
    <property type="match status" value="1"/>
</dbReference>
<dbReference type="InterPro" id="IPR006439">
    <property type="entry name" value="HAD-SF_hydro_IA"/>
</dbReference>
<dbReference type="AlphaFoldDB" id="A0A2P6TR81"/>
<evidence type="ECO:0000313" key="5">
    <source>
        <dbReference type="EMBL" id="PRW56569.1"/>
    </source>
</evidence>
<comment type="similarity">
    <text evidence="1">Belongs to the mTERF family.</text>
</comment>
<dbReference type="PANTHER" id="PTHR12725">
    <property type="entry name" value="HALOACID DEHALOGENASE-LIKE HYDROLASE"/>
    <property type="match status" value="1"/>
</dbReference>